<keyword evidence="6" id="KW-0812">Transmembrane</keyword>
<feature type="transmembrane region" description="Helical" evidence="6">
    <location>
        <begin position="12"/>
        <end position="32"/>
    </location>
</feature>
<feature type="transmembrane region" description="Helical" evidence="6">
    <location>
        <begin position="334"/>
        <end position="357"/>
    </location>
</feature>
<dbReference type="PANTHER" id="PTHR36118">
    <property type="entry name" value="ION-TRANSLOCATING OXIDOREDUCTASE COMPLEX SUBUNIT G"/>
    <property type="match status" value="1"/>
</dbReference>
<dbReference type="AlphaFoldDB" id="G7W9F6"/>
<dbReference type="RefSeq" id="WP_014186100.1">
    <property type="nucleotide sequence ID" value="NC_016584.1"/>
</dbReference>
<dbReference type="Pfam" id="PF04205">
    <property type="entry name" value="FMN_bind"/>
    <property type="match status" value="1"/>
</dbReference>
<evidence type="ECO:0000256" key="6">
    <source>
        <dbReference type="SAM" id="Phobius"/>
    </source>
</evidence>
<dbReference type="eggNOG" id="COG0348">
    <property type="taxonomic scope" value="Bacteria"/>
</dbReference>
<feature type="domain" description="FMN-binding" evidence="7">
    <location>
        <begin position="83"/>
        <end position="166"/>
    </location>
</feature>
<gene>
    <name evidence="8" type="ordered locus">Desor_3835</name>
</gene>
<dbReference type="PANTHER" id="PTHR36118:SF1">
    <property type="entry name" value="ION-TRANSLOCATING OXIDOREDUCTASE COMPLEX SUBUNIT G"/>
    <property type="match status" value="1"/>
</dbReference>
<evidence type="ECO:0000313" key="9">
    <source>
        <dbReference type="Proteomes" id="UP000006346"/>
    </source>
</evidence>
<accession>G7W9F6</accession>
<evidence type="ECO:0000256" key="5">
    <source>
        <dbReference type="ARBA" id="ARBA00022982"/>
    </source>
</evidence>
<dbReference type="eggNOG" id="COG4659">
    <property type="taxonomic scope" value="Bacteria"/>
</dbReference>
<feature type="transmembrane region" description="Helical" evidence="6">
    <location>
        <begin position="248"/>
        <end position="265"/>
    </location>
</feature>
<keyword evidence="1" id="KW-0813">Transport</keyword>
<dbReference type="InterPro" id="IPR010209">
    <property type="entry name" value="Ion_transpt_RnfG/RsxG"/>
</dbReference>
<keyword evidence="9" id="KW-1185">Reference proteome</keyword>
<organism evidence="8 9">
    <name type="scientific">Desulfosporosinus orientis (strain ATCC 19365 / DSM 765 / NCIMB 8382 / VKM B-1628 / Singapore I)</name>
    <name type="common">Desulfotomaculum orientis</name>
    <dbReference type="NCBI Taxonomy" id="768706"/>
    <lineage>
        <taxon>Bacteria</taxon>
        <taxon>Bacillati</taxon>
        <taxon>Bacillota</taxon>
        <taxon>Clostridia</taxon>
        <taxon>Eubacteriales</taxon>
        <taxon>Desulfitobacteriaceae</taxon>
        <taxon>Desulfosporosinus</taxon>
    </lineage>
</organism>
<keyword evidence="6" id="KW-1133">Transmembrane helix</keyword>
<reference evidence="8 9" key="2">
    <citation type="journal article" date="2012" name="J. Bacteriol.">
        <title>Complete genome sequences of Desulfosporosinus orientis DSM765T, Desulfosporosinus youngiae DSM17734T, Desulfosporosinus meridiei DSM13257T, and Desulfosporosinus acidiphilus DSM22704T.</title>
        <authorList>
            <person name="Pester M."/>
            <person name="Brambilla E."/>
            <person name="Alazard D."/>
            <person name="Rattei T."/>
            <person name="Weinmaier T."/>
            <person name="Han J."/>
            <person name="Lucas S."/>
            <person name="Lapidus A."/>
            <person name="Cheng J.F."/>
            <person name="Goodwin L."/>
            <person name="Pitluck S."/>
            <person name="Peters L."/>
            <person name="Ovchinnikova G."/>
            <person name="Teshima H."/>
            <person name="Detter J.C."/>
            <person name="Han C.S."/>
            <person name="Tapia R."/>
            <person name="Land M.L."/>
            <person name="Hauser L."/>
            <person name="Kyrpides N.C."/>
            <person name="Ivanova N.N."/>
            <person name="Pagani I."/>
            <person name="Huntmann M."/>
            <person name="Wei C.L."/>
            <person name="Davenport K.W."/>
            <person name="Daligault H."/>
            <person name="Chain P.S."/>
            <person name="Chen A."/>
            <person name="Mavromatis K."/>
            <person name="Markowitz V."/>
            <person name="Szeto E."/>
            <person name="Mikhailova N."/>
            <person name="Pati A."/>
            <person name="Wagner M."/>
            <person name="Woyke T."/>
            <person name="Ollivier B."/>
            <person name="Klenk H.P."/>
            <person name="Spring S."/>
            <person name="Loy A."/>
        </authorList>
    </citation>
    <scope>NUCLEOTIDE SEQUENCE [LARGE SCALE GENOMIC DNA]</scope>
    <source>
        <strain evidence="9">ATCC 19365 / DSM 765 / NCIMB 8382 / VKM B-1628</strain>
    </source>
</reference>
<keyword evidence="4" id="KW-0288">FMN</keyword>
<dbReference type="STRING" id="768706.Desor_3835"/>
<dbReference type="KEGG" id="dor:Desor_3835"/>
<evidence type="ECO:0000256" key="3">
    <source>
        <dbReference type="ARBA" id="ARBA00022630"/>
    </source>
</evidence>
<dbReference type="GO" id="GO:0022900">
    <property type="term" value="P:electron transport chain"/>
    <property type="evidence" value="ECO:0007669"/>
    <property type="project" value="InterPro"/>
</dbReference>
<dbReference type="EMBL" id="CP003108">
    <property type="protein sequence ID" value="AET69293.1"/>
    <property type="molecule type" value="Genomic_DNA"/>
</dbReference>
<feature type="transmembrane region" description="Helical" evidence="6">
    <location>
        <begin position="214"/>
        <end position="242"/>
    </location>
</feature>
<feature type="transmembrane region" description="Helical" evidence="6">
    <location>
        <begin position="308"/>
        <end position="328"/>
    </location>
</feature>
<evidence type="ECO:0000259" key="7">
    <source>
        <dbReference type="SMART" id="SM00900"/>
    </source>
</evidence>
<dbReference type="Pfam" id="PF12801">
    <property type="entry name" value="Fer4_5"/>
    <property type="match status" value="2"/>
</dbReference>
<dbReference type="PATRIC" id="fig|768706.3.peg.3880"/>
<dbReference type="InterPro" id="IPR007329">
    <property type="entry name" value="FMN-bd"/>
</dbReference>
<dbReference type="GO" id="GO:0005886">
    <property type="term" value="C:plasma membrane"/>
    <property type="evidence" value="ECO:0007669"/>
    <property type="project" value="InterPro"/>
</dbReference>
<keyword evidence="5" id="KW-0249">Electron transport</keyword>
<reference evidence="9" key="1">
    <citation type="submission" date="2011-11" db="EMBL/GenBank/DDBJ databases">
        <title>Complete sequence of Desulfosporosinus orientis DSM 765.</title>
        <authorList>
            <person name="Lucas S."/>
            <person name="Han J."/>
            <person name="Lapidus A."/>
            <person name="Cheng J.-F."/>
            <person name="Goodwin L."/>
            <person name="Pitluck S."/>
            <person name="Peters L."/>
            <person name="Ovchinnikova G."/>
            <person name="Teshima H."/>
            <person name="Detter J.C."/>
            <person name="Han C."/>
            <person name="Tapia R."/>
            <person name="Land M."/>
            <person name="Hauser L."/>
            <person name="Kyrpides N."/>
            <person name="Ivanova N."/>
            <person name="Pagani I."/>
            <person name="Pester M."/>
            <person name="Spring S."/>
            <person name="Ollivier B."/>
            <person name="Rattei T."/>
            <person name="Klenk H.-P."/>
            <person name="Wagner M."/>
            <person name="Loy A."/>
            <person name="Woyke T."/>
        </authorList>
    </citation>
    <scope>NUCLEOTIDE SEQUENCE [LARGE SCALE GENOMIC DNA]</scope>
    <source>
        <strain evidence="9">ATCC 19365 / DSM 765 / NCIMB 8382 / VKM B-1628</strain>
    </source>
</reference>
<keyword evidence="6" id="KW-0472">Membrane</keyword>
<dbReference type="GO" id="GO:0010181">
    <property type="term" value="F:FMN binding"/>
    <property type="evidence" value="ECO:0007669"/>
    <property type="project" value="InterPro"/>
</dbReference>
<dbReference type="InterPro" id="IPR017896">
    <property type="entry name" value="4Fe4S_Fe-S-bd"/>
</dbReference>
<evidence type="ECO:0000256" key="4">
    <source>
        <dbReference type="ARBA" id="ARBA00022643"/>
    </source>
</evidence>
<evidence type="ECO:0000313" key="8">
    <source>
        <dbReference type="EMBL" id="AET69293.1"/>
    </source>
</evidence>
<keyword evidence="2" id="KW-0597">Phosphoprotein</keyword>
<protein>
    <submittedName>
        <fullName evidence="8">FMN-binding protein</fullName>
    </submittedName>
</protein>
<evidence type="ECO:0000256" key="2">
    <source>
        <dbReference type="ARBA" id="ARBA00022553"/>
    </source>
</evidence>
<dbReference type="GO" id="GO:0009055">
    <property type="term" value="F:electron transfer activity"/>
    <property type="evidence" value="ECO:0007669"/>
    <property type="project" value="InterPro"/>
</dbReference>
<sequence>MEGTKQPIILKRIITGFVILSLVIALISSYFLRGNDLLPKVKESLPQAQYFVKVSTSPVVYEGYSDEDHQKKVGFVAIGEATGYGGPLTMVTGIDLQGKIVGIVIANHKDTPSFIQMLKNKGYLKQFISKPVTDSLSIENDIDRVSGATYSSRGVAMAVAQGAHSVAQRQLGLSVTQEPTPVKFGLKEMSILALILLAYVSVQFKISKLRWVTLIGGLIFLGFKFNAAISMSNIASLLMGYFPPVKQYVFWYLLLAGIPGLIFALRKNIYCYWLCPFGAAQEVAAKIGGGKFRCRKEIDLKLRKIKYVFAYLSLMLALIFQTPGFAGYEPFATLFGLKGFGVMWFILPIVLFSSLFIDRFWCKYFCPVGVVNELILKARRFIDKLFERAPKRAISEVSSVPESLWGLKAKKKH</sequence>
<proteinExistence type="predicted"/>
<name>G7W9F6_DESOD</name>
<evidence type="ECO:0000256" key="1">
    <source>
        <dbReference type="ARBA" id="ARBA00022448"/>
    </source>
</evidence>
<keyword evidence="3" id="KW-0285">Flavoprotein</keyword>
<dbReference type="Proteomes" id="UP000006346">
    <property type="component" value="Chromosome"/>
</dbReference>
<dbReference type="SMART" id="SM00900">
    <property type="entry name" value="FMN_bind"/>
    <property type="match status" value="1"/>
</dbReference>
<dbReference type="OrthoDB" id="9806398at2"/>
<dbReference type="HOGENOM" id="CLU_034450_1_0_9"/>